<keyword evidence="3" id="KW-0472">Membrane</keyword>
<name>A0ABT6B8F5_9GAMM</name>
<dbReference type="PANTHER" id="PTHR45138:SF9">
    <property type="entry name" value="DIGUANYLATE CYCLASE DGCM-RELATED"/>
    <property type="match status" value="1"/>
</dbReference>
<keyword evidence="6" id="KW-0548">Nucleotidyltransferase</keyword>
<dbReference type="SUPFAM" id="SSF48452">
    <property type="entry name" value="TPR-like"/>
    <property type="match status" value="2"/>
</dbReference>
<dbReference type="GO" id="GO:0052621">
    <property type="term" value="F:diguanylate cyclase activity"/>
    <property type="evidence" value="ECO:0007669"/>
    <property type="project" value="UniProtKB-EC"/>
</dbReference>
<dbReference type="EC" id="2.7.7.65" evidence="1"/>
<reference evidence="6 7" key="1">
    <citation type="journal article" date="2024" name="Curr. Microbiol.">
        <title>Luteibacter sahnii sp. nov., A Novel Yellow-Colored Xanthomonadin Pigment Producing Probiotic Bacterium from Healthy Rice Seed Microbiome.</title>
        <authorList>
            <person name="Jaiswal G."/>
            <person name="Rana R."/>
            <person name="Nayak P.K."/>
            <person name="Chouhan R."/>
            <person name="Gandhi S.G."/>
            <person name="Patel H.K."/>
            <person name="Patil P.B."/>
        </authorList>
    </citation>
    <scope>NUCLEOTIDE SEQUENCE [LARGE SCALE GENOMIC DNA]</scope>
    <source>
        <strain evidence="6 7">PPL201</strain>
    </source>
</reference>
<dbReference type="Proteomes" id="UP001528850">
    <property type="component" value="Unassembled WGS sequence"/>
</dbReference>
<comment type="catalytic activity">
    <reaction evidence="2">
        <text>2 GTP = 3',3'-c-di-GMP + 2 diphosphate</text>
        <dbReference type="Rhea" id="RHEA:24898"/>
        <dbReference type="ChEBI" id="CHEBI:33019"/>
        <dbReference type="ChEBI" id="CHEBI:37565"/>
        <dbReference type="ChEBI" id="CHEBI:58805"/>
        <dbReference type="EC" id="2.7.7.65"/>
    </reaction>
</comment>
<evidence type="ECO:0000313" key="7">
    <source>
        <dbReference type="Proteomes" id="UP001528850"/>
    </source>
</evidence>
<evidence type="ECO:0000313" key="6">
    <source>
        <dbReference type="EMBL" id="MDF4024380.1"/>
    </source>
</evidence>
<sequence>MAPARSGSRRARSIVAGLLLCLWFSGAAAAPASTTTPSRMPLSQVDAIRTTDHARFLTMLDALHRDIDALSPQDRRYLRFLDGWQANYEGRYSDAMAALQEVLAGGQQDALGVRATAMLMNTLTGQGKYAEAYAMATRAADTLPSVTDPTARFVLLANLSQMLTFAGQPQIAMTYADMMLKATPKGVSRCEAMVQKVVALEGARQLMASSPELLDTIDVCKTNGQPIFSNTMSLILVDRLLEENRLDEALATLRRITPSIEAARYFPHLIDLSSARARIFEAMGNKPEARKAALETVAMNHPGDTNEALRFAYRVLYSIEKAQGHYADALLYYENYVVQDQGYLRDANVRTAAYEAASQHFRAEKLETEGLSKENRILRLQQALDAKAVETGRLYITVMAILLASIAFWMVRIKRSQLRFKWLSSCDSLTGIFNHQHFMGESGRALRALEKRAGEGCLIFLDLDHFKQVNDSHGHAVGDAVLKHAVAICKGQLRKADLLGRLGGEEFGMFLMDAPRLQGTVVADRIRLSLAASPLIVDDVVVSISASIGLACTDTIGYDLQRLFRGSDAALYLAKRTGRNRVVVDGDDRSAATPFPAHTRPVDSTTA</sequence>
<dbReference type="Gene3D" id="1.25.40.10">
    <property type="entry name" value="Tetratricopeptide repeat domain"/>
    <property type="match status" value="1"/>
</dbReference>
<gene>
    <name evidence="6" type="ORF">P3W24_05305</name>
</gene>
<dbReference type="NCBIfam" id="TIGR00254">
    <property type="entry name" value="GGDEF"/>
    <property type="match status" value="1"/>
</dbReference>
<dbReference type="PROSITE" id="PS50887">
    <property type="entry name" value="GGDEF"/>
    <property type="match status" value="1"/>
</dbReference>
<keyword evidence="3" id="KW-1133">Transmembrane helix</keyword>
<dbReference type="InterPro" id="IPR050469">
    <property type="entry name" value="Diguanylate_Cyclase"/>
</dbReference>
<dbReference type="SUPFAM" id="SSF55073">
    <property type="entry name" value="Nucleotide cyclase"/>
    <property type="match status" value="1"/>
</dbReference>
<feature type="chain" id="PRO_5046390317" description="diguanylate cyclase" evidence="4">
    <location>
        <begin position="30"/>
        <end position="607"/>
    </location>
</feature>
<organism evidence="6 7">
    <name type="scientific">Luteibacter sahnii</name>
    <dbReference type="NCBI Taxonomy" id="3021977"/>
    <lineage>
        <taxon>Bacteria</taxon>
        <taxon>Pseudomonadati</taxon>
        <taxon>Pseudomonadota</taxon>
        <taxon>Gammaproteobacteria</taxon>
        <taxon>Lysobacterales</taxon>
        <taxon>Rhodanobacteraceae</taxon>
        <taxon>Luteibacter</taxon>
    </lineage>
</organism>
<keyword evidence="3" id="KW-0812">Transmembrane</keyword>
<dbReference type="InterPro" id="IPR043128">
    <property type="entry name" value="Rev_trsase/Diguanyl_cyclase"/>
</dbReference>
<keyword evidence="6" id="KW-0808">Transferase</keyword>
<protein>
    <recommendedName>
        <fullName evidence="1">diguanylate cyclase</fullName>
        <ecNumber evidence="1">2.7.7.65</ecNumber>
    </recommendedName>
</protein>
<dbReference type="InterPro" id="IPR011990">
    <property type="entry name" value="TPR-like_helical_dom_sf"/>
</dbReference>
<dbReference type="CDD" id="cd01949">
    <property type="entry name" value="GGDEF"/>
    <property type="match status" value="1"/>
</dbReference>
<comment type="caution">
    <text evidence="6">The sequence shown here is derived from an EMBL/GenBank/DDBJ whole genome shotgun (WGS) entry which is preliminary data.</text>
</comment>
<dbReference type="InterPro" id="IPR000160">
    <property type="entry name" value="GGDEF_dom"/>
</dbReference>
<feature type="transmembrane region" description="Helical" evidence="3">
    <location>
        <begin position="394"/>
        <end position="411"/>
    </location>
</feature>
<evidence type="ECO:0000256" key="4">
    <source>
        <dbReference type="SAM" id="SignalP"/>
    </source>
</evidence>
<keyword evidence="7" id="KW-1185">Reference proteome</keyword>
<keyword evidence="4" id="KW-0732">Signal</keyword>
<dbReference type="SMART" id="SM00267">
    <property type="entry name" value="GGDEF"/>
    <property type="match status" value="1"/>
</dbReference>
<dbReference type="PANTHER" id="PTHR45138">
    <property type="entry name" value="REGULATORY COMPONENTS OF SENSORY TRANSDUCTION SYSTEM"/>
    <property type="match status" value="1"/>
</dbReference>
<evidence type="ECO:0000256" key="3">
    <source>
        <dbReference type="SAM" id="Phobius"/>
    </source>
</evidence>
<evidence type="ECO:0000259" key="5">
    <source>
        <dbReference type="PROSITE" id="PS50887"/>
    </source>
</evidence>
<proteinExistence type="predicted"/>
<dbReference type="Gene3D" id="3.30.70.270">
    <property type="match status" value="1"/>
</dbReference>
<dbReference type="EMBL" id="JARJJS010000001">
    <property type="protein sequence ID" value="MDF4024380.1"/>
    <property type="molecule type" value="Genomic_DNA"/>
</dbReference>
<evidence type="ECO:0000256" key="2">
    <source>
        <dbReference type="ARBA" id="ARBA00034247"/>
    </source>
</evidence>
<feature type="domain" description="GGDEF" evidence="5">
    <location>
        <begin position="454"/>
        <end position="587"/>
    </location>
</feature>
<accession>A0ABT6B8F5</accession>
<evidence type="ECO:0000256" key="1">
    <source>
        <dbReference type="ARBA" id="ARBA00012528"/>
    </source>
</evidence>
<dbReference type="InterPro" id="IPR029787">
    <property type="entry name" value="Nucleotide_cyclase"/>
</dbReference>
<feature type="signal peptide" evidence="4">
    <location>
        <begin position="1"/>
        <end position="29"/>
    </location>
</feature>
<dbReference type="Pfam" id="PF00990">
    <property type="entry name" value="GGDEF"/>
    <property type="match status" value="1"/>
</dbReference>